<sequence>LRVTPTVATLCFISLIDESPFGSGFSLDTYFLWDSLLPRFLNEDYMVQVHINDYLDIFCPHYEVEVPEGRTEEFTLYMVGYDEYVGCYDTPQAFKRWECNKPFAPYGPIRFSEKIQRFTPFSLGVEFRPGNDYYYV</sequence>
<keyword evidence="10" id="KW-1185">Reference proteome</keyword>
<dbReference type="PANTHER" id="PTHR11304">
    <property type="entry name" value="EPHRIN"/>
    <property type="match status" value="1"/>
</dbReference>
<keyword evidence="4 6" id="KW-1015">Disulfide bond</keyword>
<comment type="subcellular location">
    <subcellularLocation>
        <location evidence="1">Membrane</location>
    </subcellularLocation>
</comment>
<dbReference type="InterPro" id="IPR008972">
    <property type="entry name" value="Cupredoxin"/>
</dbReference>
<comment type="caution">
    <text evidence="6">Lacks conserved residue(s) required for the propagation of feature annotation.</text>
</comment>
<dbReference type="Proteomes" id="UP000008672">
    <property type="component" value="Unassembled WGS sequence"/>
</dbReference>
<accession>H3AXQ8</accession>
<evidence type="ECO:0000256" key="5">
    <source>
        <dbReference type="ARBA" id="ARBA00023180"/>
    </source>
</evidence>
<reference evidence="10" key="1">
    <citation type="submission" date="2011-08" db="EMBL/GenBank/DDBJ databases">
        <title>The draft genome of Latimeria chalumnae.</title>
        <authorList>
            <person name="Di Palma F."/>
            <person name="Alfoldi J."/>
            <person name="Johnson J."/>
            <person name="Berlin A."/>
            <person name="Gnerre S."/>
            <person name="Jaffe D."/>
            <person name="MacCallum I."/>
            <person name="Young S."/>
            <person name="Walker B.J."/>
            <person name="Lander E."/>
            <person name="Lindblad-Toh K."/>
        </authorList>
    </citation>
    <scope>NUCLEOTIDE SEQUENCE [LARGE SCALE GENOMIC DNA]</scope>
    <source>
        <strain evidence="10">Wild caught</strain>
    </source>
</reference>
<dbReference type="GeneTree" id="ENSGT00940000160040"/>
<dbReference type="InterPro" id="IPR031328">
    <property type="entry name" value="Ephrin"/>
</dbReference>
<evidence type="ECO:0000256" key="1">
    <source>
        <dbReference type="ARBA" id="ARBA00004370"/>
    </source>
</evidence>
<dbReference type="Gene3D" id="2.60.40.420">
    <property type="entry name" value="Cupredoxins - blue copper proteins"/>
    <property type="match status" value="1"/>
</dbReference>
<dbReference type="InParanoid" id="H3AXQ8"/>
<name>H3AXQ8_LATCH</name>
<feature type="domain" description="Ephrin RBD" evidence="8">
    <location>
        <begin position="26"/>
        <end position="136"/>
    </location>
</feature>
<proteinExistence type="inferred from homology"/>
<dbReference type="HOGENOM" id="CLU_081598_4_0_1"/>
<dbReference type="Pfam" id="PF00812">
    <property type="entry name" value="Ephrin"/>
    <property type="match status" value="1"/>
</dbReference>
<evidence type="ECO:0000313" key="10">
    <source>
        <dbReference type="Proteomes" id="UP000008672"/>
    </source>
</evidence>
<protein>
    <submittedName>
        <fullName evidence="9">Si:dkey-246i14.3</fullName>
    </submittedName>
</protein>
<dbReference type="GO" id="GO:0046875">
    <property type="term" value="F:ephrin receptor binding"/>
    <property type="evidence" value="ECO:0007669"/>
    <property type="project" value="TreeGrafter"/>
</dbReference>
<evidence type="ECO:0000256" key="4">
    <source>
        <dbReference type="ARBA" id="ARBA00023157"/>
    </source>
</evidence>
<evidence type="ECO:0000256" key="7">
    <source>
        <dbReference type="RuleBase" id="RU004375"/>
    </source>
</evidence>
<reference evidence="9" key="2">
    <citation type="submission" date="2025-08" db="UniProtKB">
        <authorList>
            <consortium name="Ensembl"/>
        </authorList>
    </citation>
    <scope>IDENTIFICATION</scope>
</reference>
<dbReference type="PRINTS" id="PR01347">
    <property type="entry name" value="EPHRIN"/>
</dbReference>
<dbReference type="SUPFAM" id="SSF49503">
    <property type="entry name" value="Cupredoxins"/>
    <property type="match status" value="1"/>
</dbReference>
<evidence type="ECO:0000256" key="3">
    <source>
        <dbReference type="ARBA" id="ARBA00023136"/>
    </source>
</evidence>
<dbReference type="AlphaFoldDB" id="H3AXQ8"/>
<evidence type="ECO:0000256" key="6">
    <source>
        <dbReference type="PROSITE-ProRule" id="PRU00884"/>
    </source>
</evidence>
<keyword evidence="2" id="KW-0732">Signal</keyword>
<comment type="similarity">
    <text evidence="6 7">Belongs to the ephrin family.</text>
</comment>
<keyword evidence="3 7" id="KW-0472">Membrane</keyword>
<dbReference type="GO" id="GO:0005886">
    <property type="term" value="C:plasma membrane"/>
    <property type="evidence" value="ECO:0007669"/>
    <property type="project" value="TreeGrafter"/>
</dbReference>
<dbReference type="GO" id="GO:0007411">
    <property type="term" value="P:axon guidance"/>
    <property type="evidence" value="ECO:0007669"/>
    <property type="project" value="TreeGrafter"/>
</dbReference>
<evidence type="ECO:0000259" key="8">
    <source>
        <dbReference type="PROSITE" id="PS51551"/>
    </source>
</evidence>
<dbReference type="EMBL" id="AFYH01127433">
    <property type="status" value="NOT_ANNOTATED_CDS"/>
    <property type="molecule type" value="Genomic_DNA"/>
</dbReference>
<keyword evidence="5" id="KW-0325">Glycoprotein</keyword>
<dbReference type="PROSITE" id="PS51551">
    <property type="entry name" value="EPHRIN_RBD_2"/>
    <property type="match status" value="1"/>
</dbReference>
<dbReference type="InterPro" id="IPR001799">
    <property type="entry name" value="Ephrin_RBD"/>
</dbReference>
<dbReference type="STRING" id="7897.ENSLACP00000014429"/>
<dbReference type="PANTHER" id="PTHR11304:SF42">
    <property type="entry name" value="EPHRIN-A4"/>
    <property type="match status" value="1"/>
</dbReference>
<evidence type="ECO:0000256" key="2">
    <source>
        <dbReference type="ARBA" id="ARBA00022729"/>
    </source>
</evidence>
<dbReference type="eggNOG" id="KOG3858">
    <property type="taxonomic scope" value="Eukaryota"/>
</dbReference>
<evidence type="ECO:0000313" key="9">
    <source>
        <dbReference type="Ensembl" id="ENSLACP00000014429.1"/>
    </source>
</evidence>
<dbReference type="Ensembl" id="ENSLACT00000014529.1">
    <property type="protein sequence ID" value="ENSLACP00000014429.1"/>
    <property type="gene ID" value="ENSLACG00000012697.1"/>
</dbReference>
<dbReference type="GO" id="GO:0048013">
    <property type="term" value="P:ephrin receptor signaling pathway"/>
    <property type="evidence" value="ECO:0007669"/>
    <property type="project" value="TreeGrafter"/>
</dbReference>
<organism evidence="9 10">
    <name type="scientific">Latimeria chalumnae</name>
    <name type="common">Coelacanth</name>
    <dbReference type="NCBI Taxonomy" id="7897"/>
    <lineage>
        <taxon>Eukaryota</taxon>
        <taxon>Metazoa</taxon>
        <taxon>Chordata</taxon>
        <taxon>Craniata</taxon>
        <taxon>Vertebrata</taxon>
        <taxon>Euteleostomi</taxon>
        <taxon>Coelacanthiformes</taxon>
        <taxon>Coelacanthidae</taxon>
        <taxon>Latimeria</taxon>
    </lineage>
</organism>
<feature type="disulfide bond" evidence="6">
    <location>
        <begin position="59"/>
        <end position="99"/>
    </location>
</feature>
<reference evidence="9" key="3">
    <citation type="submission" date="2025-09" db="UniProtKB">
        <authorList>
            <consortium name="Ensembl"/>
        </authorList>
    </citation>
    <scope>IDENTIFICATION</scope>
</reference>